<dbReference type="AlphaFoldDB" id="A0A0C2NDE8"/>
<evidence type="ECO:0000256" key="1">
    <source>
        <dbReference type="SAM" id="Phobius"/>
    </source>
</evidence>
<gene>
    <name evidence="2" type="ORF">RF11_00781</name>
</gene>
<feature type="transmembrane region" description="Helical" evidence="1">
    <location>
        <begin position="155"/>
        <end position="173"/>
    </location>
</feature>
<keyword evidence="1" id="KW-0812">Transmembrane</keyword>
<protein>
    <recommendedName>
        <fullName evidence="4">Transmembrane protein</fullName>
    </recommendedName>
</protein>
<dbReference type="EMBL" id="JWZT01001472">
    <property type="protein sequence ID" value="KII72002.1"/>
    <property type="molecule type" value="Genomic_DNA"/>
</dbReference>
<evidence type="ECO:0000313" key="2">
    <source>
        <dbReference type="EMBL" id="KII72002.1"/>
    </source>
</evidence>
<evidence type="ECO:0008006" key="4">
    <source>
        <dbReference type="Google" id="ProtNLM"/>
    </source>
</evidence>
<sequence>MDFEGSSLVINLQKKASKKIFEIKCQSTDSPNELVISACIISAWDQTTESMQNKQIGRKWIINKNTRYEFVNFTINVHLDDNQYTNFNFYITSIYIQTECYKQIFEIKPSKYREFGMDINSVDQANFSQYGFKNSSIPKEICLAKEKIDIFQKKAFWITTSLLLLLVIVIVTIKLDVFKKIINYQSARERGIANSRGYF</sequence>
<proteinExistence type="predicted"/>
<reference evidence="2 3" key="1">
    <citation type="journal article" date="2014" name="Genome Biol. Evol.">
        <title>The genome of the myxosporean Thelohanellus kitauei shows adaptations to nutrient acquisition within its fish host.</title>
        <authorList>
            <person name="Yang Y."/>
            <person name="Xiong J."/>
            <person name="Zhou Z."/>
            <person name="Huo F."/>
            <person name="Miao W."/>
            <person name="Ran C."/>
            <person name="Liu Y."/>
            <person name="Zhang J."/>
            <person name="Feng J."/>
            <person name="Wang M."/>
            <person name="Wang M."/>
            <person name="Wang L."/>
            <person name="Yao B."/>
        </authorList>
    </citation>
    <scope>NUCLEOTIDE SEQUENCE [LARGE SCALE GENOMIC DNA]</scope>
    <source>
        <strain evidence="2">Wuqing</strain>
    </source>
</reference>
<comment type="caution">
    <text evidence="2">The sequence shown here is derived from an EMBL/GenBank/DDBJ whole genome shotgun (WGS) entry which is preliminary data.</text>
</comment>
<name>A0A0C2NDE8_THEKT</name>
<organism evidence="2 3">
    <name type="scientific">Thelohanellus kitauei</name>
    <name type="common">Myxosporean</name>
    <dbReference type="NCBI Taxonomy" id="669202"/>
    <lineage>
        <taxon>Eukaryota</taxon>
        <taxon>Metazoa</taxon>
        <taxon>Cnidaria</taxon>
        <taxon>Myxozoa</taxon>
        <taxon>Myxosporea</taxon>
        <taxon>Bivalvulida</taxon>
        <taxon>Platysporina</taxon>
        <taxon>Myxobolidae</taxon>
        <taxon>Thelohanellus</taxon>
    </lineage>
</organism>
<keyword evidence="3" id="KW-1185">Reference proteome</keyword>
<keyword evidence="1" id="KW-1133">Transmembrane helix</keyword>
<keyword evidence="1" id="KW-0472">Membrane</keyword>
<accession>A0A0C2NDE8</accession>
<dbReference type="Proteomes" id="UP000031668">
    <property type="component" value="Unassembled WGS sequence"/>
</dbReference>
<evidence type="ECO:0000313" key="3">
    <source>
        <dbReference type="Proteomes" id="UP000031668"/>
    </source>
</evidence>